<dbReference type="Proteomes" id="UP000249818">
    <property type="component" value="Chromosome BARAN1"/>
</dbReference>
<dbReference type="AlphaFoldDB" id="A0A2X3KZV2"/>
<dbReference type="GO" id="GO:0051082">
    <property type="term" value="F:unfolded protein binding"/>
    <property type="evidence" value="ECO:0007669"/>
    <property type="project" value="TreeGrafter"/>
</dbReference>
<protein>
    <recommendedName>
        <fullName evidence="3 4">Protein GrpE</fullName>
    </recommendedName>
    <alternativeName>
        <fullName evidence="3">HSP-70 cofactor</fullName>
    </alternativeName>
</protein>
<evidence type="ECO:0000256" key="4">
    <source>
        <dbReference type="RuleBase" id="RU000639"/>
    </source>
</evidence>
<dbReference type="PROSITE" id="PS01071">
    <property type="entry name" value="GRPE"/>
    <property type="match status" value="1"/>
</dbReference>
<dbReference type="OrthoDB" id="9812586at2"/>
<comment type="subcellular location">
    <subcellularLocation>
        <location evidence="3">Cytoplasm</location>
    </subcellularLocation>
</comment>
<dbReference type="GO" id="GO:0042803">
    <property type="term" value="F:protein homodimerization activity"/>
    <property type="evidence" value="ECO:0007669"/>
    <property type="project" value="InterPro"/>
</dbReference>
<keyword evidence="8" id="KW-1185">Reference proteome</keyword>
<gene>
    <name evidence="3 7" type="primary">grpE</name>
    <name evidence="7" type="ORF">BARAN1_0065</name>
</gene>
<dbReference type="GO" id="GO:0000774">
    <property type="term" value="F:adenyl-nucleotide exchange factor activity"/>
    <property type="evidence" value="ECO:0007669"/>
    <property type="project" value="InterPro"/>
</dbReference>
<dbReference type="Gene3D" id="3.90.20.20">
    <property type="match status" value="1"/>
</dbReference>
<dbReference type="Pfam" id="PF01025">
    <property type="entry name" value="GrpE"/>
    <property type="match status" value="1"/>
</dbReference>
<comment type="similarity">
    <text evidence="1 3 5">Belongs to the GrpE family.</text>
</comment>
<dbReference type="CDD" id="cd00446">
    <property type="entry name" value="GrpE"/>
    <property type="match status" value="1"/>
</dbReference>
<feature type="region of interest" description="Disordered" evidence="6">
    <location>
        <begin position="1"/>
        <end position="25"/>
    </location>
</feature>
<reference evidence="8" key="1">
    <citation type="submission" date="2018-05" db="EMBL/GenBank/DDBJ databases">
        <authorList>
            <person name="Hao L."/>
        </authorList>
    </citation>
    <scope>NUCLEOTIDE SEQUENCE [LARGE SCALE GENOMIC DNA]</scope>
</reference>
<dbReference type="EMBL" id="LS483254">
    <property type="protein sequence ID" value="SQD92090.1"/>
    <property type="molecule type" value="Genomic_DNA"/>
</dbReference>
<comment type="function">
    <text evidence="3 4">Participates actively in the response to hyperosmotic and heat shock by preventing the aggregation of stress-denatured proteins, in association with DnaK and GrpE. It is the nucleotide exchange factor for DnaK and may function as a thermosensor. Unfolded proteins bind initially to DnaJ; upon interaction with the DnaJ-bound protein, DnaK hydrolyzes its bound ATP, resulting in the formation of a stable complex. GrpE releases ADP from DnaK; ATP binding to DnaK triggers the release of the substrate protein, thus completing the reaction cycle. Several rounds of ATP-dependent interactions between DnaJ, DnaK and GrpE are required for fully efficient folding.</text>
</comment>
<dbReference type="KEGG" id="bana:BARAN1_0065"/>
<evidence type="ECO:0000256" key="5">
    <source>
        <dbReference type="RuleBase" id="RU004478"/>
    </source>
</evidence>
<comment type="subunit">
    <text evidence="3">Homodimer.</text>
</comment>
<dbReference type="InterPro" id="IPR013805">
    <property type="entry name" value="GrpE_CC"/>
</dbReference>
<dbReference type="GO" id="GO:0005737">
    <property type="term" value="C:cytoplasm"/>
    <property type="evidence" value="ECO:0007669"/>
    <property type="project" value="UniProtKB-SubCell"/>
</dbReference>
<evidence type="ECO:0000256" key="1">
    <source>
        <dbReference type="ARBA" id="ARBA00009054"/>
    </source>
</evidence>
<name>A0A2X3KZV2_9BACT</name>
<evidence type="ECO:0000256" key="2">
    <source>
        <dbReference type="ARBA" id="ARBA00023186"/>
    </source>
</evidence>
<dbReference type="RefSeq" id="WP_122030362.1">
    <property type="nucleotide sequence ID" value="NZ_LS483254.1"/>
</dbReference>
<sequence>MTEDRHDEPLLAEGGGPEAPGAPGEEIERLRSALVRLAAEFDNYRKAIAREQEILREKARDEAALALLPVYDALQRALLAHADEEPSPLREGLIQVQGLVEEALRRLGCEGYDSVGKAFDPLYHEALFVEESDAERNVILAEFERGFVRDGRVVRPAKVKVSLGRDQEVSERDGEREDHRD</sequence>
<keyword evidence="3" id="KW-0963">Cytoplasm</keyword>
<keyword evidence="3 4" id="KW-0346">Stress response</keyword>
<evidence type="ECO:0000256" key="6">
    <source>
        <dbReference type="SAM" id="MobiDB-lite"/>
    </source>
</evidence>
<dbReference type="SUPFAM" id="SSF51064">
    <property type="entry name" value="Head domain of nucleotide exchange factor GrpE"/>
    <property type="match status" value="1"/>
</dbReference>
<dbReference type="GO" id="GO:0051087">
    <property type="term" value="F:protein-folding chaperone binding"/>
    <property type="evidence" value="ECO:0007669"/>
    <property type="project" value="InterPro"/>
</dbReference>
<dbReference type="InterPro" id="IPR009012">
    <property type="entry name" value="GrpE_head"/>
</dbReference>
<organism evidence="7 8">
    <name type="scientific">Candidatus Bipolaricaulis anaerobius</name>
    <dbReference type="NCBI Taxonomy" id="2026885"/>
    <lineage>
        <taxon>Bacteria</taxon>
        <taxon>Candidatus Bipolaricaulota</taxon>
        <taxon>Candidatus Bipolaricaulia</taxon>
        <taxon>Candidatus Bipolaricaulales</taxon>
        <taxon>Candidatus Bipolaricaulaceae</taxon>
        <taxon>Candidatus Bipolaricaulis</taxon>
    </lineage>
</organism>
<dbReference type="GO" id="GO:0006457">
    <property type="term" value="P:protein folding"/>
    <property type="evidence" value="ECO:0007669"/>
    <property type="project" value="InterPro"/>
</dbReference>
<dbReference type="PRINTS" id="PR00773">
    <property type="entry name" value="GRPEPROTEIN"/>
</dbReference>
<dbReference type="Gene3D" id="2.30.22.10">
    <property type="entry name" value="Head domain of nucleotide exchange factor GrpE"/>
    <property type="match status" value="1"/>
</dbReference>
<dbReference type="InterPro" id="IPR000740">
    <property type="entry name" value="GrpE"/>
</dbReference>
<evidence type="ECO:0000313" key="8">
    <source>
        <dbReference type="Proteomes" id="UP000249818"/>
    </source>
</evidence>
<dbReference type="PANTHER" id="PTHR21237:SF23">
    <property type="entry name" value="GRPE PROTEIN HOMOLOG, MITOCHONDRIAL"/>
    <property type="match status" value="1"/>
</dbReference>
<dbReference type="HAMAP" id="MF_01151">
    <property type="entry name" value="GrpE"/>
    <property type="match status" value="1"/>
</dbReference>
<keyword evidence="2 3" id="KW-0143">Chaperone</keyword>
<dbReference type="SUPFAM" id="SSF58014">
    <property type="entry name" value="Coiled-coil domain of nucleotide exchange factor GrpE"/>
    <property type="match status" value="1"/>
</dbReference>
<proteinExistence type="inferred from homology"/>
<accession>A0A2X3KZV2</accession>
<evidence type="ECO:0000256" key="3">
    <source>
        <dbReference type="HAMAP-Rule" id="MF_01151"/>
    </source>
</evidence>
<evidence type="ECO:0000313" key="7">
    <source>
        <dbReference type="EMBL" id="SQD92090.1"/>
    </source>
</evidence>
<dbReference type="PANTHER" id="PTHR21237">
    <property type="entry name" value="GRPE PROTEIN"/>
    <property type="match status" value="1"/>
</dbReference>